<dbReference type="PANTHER" id="PTHR43861">
    <property type="entry name" value="TRANS-ACONITATE 2-METHYLTRANSFERASE-RELATED"/>
    <property type="match status" value="1"/>
</dbReference>
<dbReference type="GO" id="GO:0016740">
    <property type="term" value="F:transferase activity"/>
    <property type="evidence" value="ECO:0007669"/>
    <property type="project" value="UniProtKB-KW"/>
</dbReference>
<comment type="caution">
    <text evidence="2">The sequence shown here is derived from an EMBL/GenBank/DDBJ whole genome shotgun (WGS) entry which is preliminary data.</text>
</comment>
<sequence>MVHRVFHAWNGNDGAIGTDVVATSPCPISGDRAAVVISNRDRYGYPLRTVISKASGLVYVDPRPTNEDLDDFYRHSYRRIYKSSQVPKWKHTARAAMIASQRAEKLVANVLKGASVLDIGTGSGELLYVGKKLGYQMQGLEVDESYAQFGRANYGARIWNTSLREAELAPESFDAITTFHVLEHLADPLAAMQKMARALKVGGVVLLEVPNVESLDSRFSQKWHPGHLFHFNLVTMAALANLSGLQPVVLATCGGRNHTEAMLIKPEQPPPVDWQSIVAGNFEQTWELLRYQAQWGWLDNWHKRIDRTRAKFARSVREWFSALSEPNRRRLVDKVLKKRA</sequence>
<proteinExistence type="predicted"/>
<dbReference type="CDD" id="cd02440">
    <property type="entry name" value="AdoMet_MTases"/>
    <property type="match status" value="1"/>
</dbReference>
<organism evidence="2 3">
    <name type="scientific">Blastopirellula marina</name>
    <dbReference type="NCBI Taxonomy" id="124"/>
    <lineage>
        <taxon>Bacteria</taxon>
        <taxon>Pseudomonadati</taxon>
        <taxon>Planctomycetota</taxon>
        <taxon>Planctomycetia</taxon>
        <taxon>Pirellulales</taxon>
        <taxon>Pirellulaceae</taxon>
        <taxon>Blastopirellula</taxon>
    </lineage>
</organism>
<dbReference type="InterPro" id="IPR029063">
    <property type="entry name" value="SAM-dependent_MTases_sf"/>
</dbReference>
<dbReference type="SUPFAM" id="SSF53335">
    <property type="entry name" value="S-adenosyl-L-methionine-dependent methyltransferases"/>
    <property type="match status" value="1"/>
</dbReference>
<dbReference type="Pfam" id="PF13489">
    <property type="entry name" value="Methyltransf_23"/>
    <property type="match status" value="1"/>
</dbReference>
<evidence type="ECO:0000313" key="3">
    <source>
        <dbReference type="Proteomes" id="UP000237819"/>
    </source>
</evidence>
<dbReference type="EMBL" id="PUHZ01000009">
    <property type="protein sequence ID" value="PQO46591.1"/>
    <property type="molecule type" value="Genomic_DNA"/>
</dbReference>
<evidence type="ECO:0000256" key="1">
    <source>
        <dbReference type="ARBA" id="ARBA00022679"/>
    </source>
</evidence>
<evidence type="ECO:0008006" key="4">
    <source>
        <dbReference type="Google" id="ProtNLM"/>
    </source>
</evidence>
<name>A0A2S8GQF3_9BACT</name>
<keyword evidence="1" id="KW-0808">Transferase</keyword>
<reference evidence="2 3" key="1">
    <citation type="submission" date="2018-02" db="EMBL/GenBank/DDBJ databases">
        <title>Comparative genomes isolates from brazilian mangrove.</title>
        <authorList>
            <person name="Araujo J.E."/>
            <person name="Taketani R.G."/>
            <person name="Silva M.C.P."/>
            <person name="Loureco M.V."/>
            <person name="Andreote F.D."/>
        </authorList>
    </citation>
    <scope>NUCLEOTIDE SEQUENCE [LARGE SCALE GENOMIC DNA]</scope>
    <source>
        <strain evidence="2 3">Nap-Phe MGV</strain>
    </source>
</reference>
<dbReference type="Proteomes" id="UP000237819">
    <property type="component" value="Unassembled WGS sequence"/>
</dbReference>
<dbReference type="PANTHER" id="PTHR43861:SF3">
    <property type="entry name" value="PUTATIVE (AFU_ORTHOLOGUE AFUA_2G14390)-RELATED"/>
    <property type="match status" value="1"/>
</dbReference>
<accession>A0A2S8GQF3</accession>
<dbReference type="Gene3D" id="3.40.50.150">
    <property type="entry name" value="Vaccinia Virus protein VP39"/>
    <property type="match status" value="1"/>
</dbReference>
<gene>
    <name evidence="2" type="ORF">C5Y93_08980</name>
</gene>
<protein>
    <recommendedName>
        <fullName evidence="4">Class I SAM-dependent methyltransferase</fullName>
    </recommendedName>
</protein>
<dbReference type="OrthoDB" id="2577067at2"/>
<dbReference type="RefSeq" id="WP_105335069.1">
    <property type="nucleotide sequence ID" value="NZ_PUHZ01000009.1"/>
</dbReference>
<dbReference type="AlphaFoldDB" id="A0A2S8GQF3"/>
<evidence type="ECO:0000313" key="2">
    <source>
        <dbReference type="EMBL" id="PQO46591.1"/>
    </source>
</evidence>